<evidence type="ECO:0000313" key="3">
    <source>
        <dbReference type="Proteomes" id="UP000054761"/>
    </source>
</evidence>
<protein>
    <submittedName>
        <fullName evidence="2">Uncharacterized protein</fullName>
    </submittedName>
</protein>
<organism evidence="2 3">
    <name type="scientific">Legionella israelensis</name>
    <dbReference type="NCBI Taxonomy" id="454"/>
    <lineage>
        <taxon>Bacteria</taxon>
        <taxon>Pseudomonadati</taxon>
        <taxon>Pseudomonadota</taxon>
        <taxon>Gammaproteobacteria</taxon>
        <taxon>Legionellales</taxon>
        <taxon>Legionellaceae</taxon>
        <taxon>Legionella</taxon>
    </lineage>
</organism>
<sequence length="119" mass="14465">MFKREKNDRNINQKKKKPNESVLYENNNTQLSSISSIKIKKDHVDQLYLIELSFRENRFIKQRNKKPFFNAPTLQKEYIFPDIKRALIFLKNDPEFEKIYDDVNDKLQNYEANRRCYGI</sequence>
<accession>A0A0W0V4E8</accession>
<dbReference type="RefSeq" id="WP_058502603.1">
    <property type="nucleotide sequence ID" value="NZ_CAAAJA010000002.1"/>
</dbReference>
<comment type="caution">
    <text evidence="2">The sequence shown here is derived from an EMBL/GenBank/DDBJ whole genome shotgun (WGS) entry which is preliminary data.</text>
</comment>
<feature type="region of interest" description="Disordered" evidence="1">
    <location>
        <begin position="1"/>
        <end position="24"/>
    </location>
</feature>
<dbReference type="PATRIC" id="fig|454.4.peg.2526"/>
<reference evidence="2 3" key="1">
    <citation type="submission" date="2015-11" db="EMBL/GenBank/DDBJ databases">
        <title>Genomic analysis of 38 Legionella species identifies large and diverse effector repertoires.</title>
        <authorList>
            <person name="Burstein D."/>
            <person name="Amaro F."/>
            <person name="Zusman T."/>
            <person name="Lifshitz Z."/>
            <person name="Cohen O."/>
            <person name="Gilbert J.A."/>
            <person name="Pupko T."/>
            <person name="Shuman H.A."/>
            <person name="Segal G."/>
        </authorList>
    </citation>
    <scope>NUCLEOTIDE SEQUENCE [LARGE SCALE GENOMIC DNA]</scope>
    <source>
        <strain evidence="2 3">Bercovier 4</strain>
    </source>
</reference>
<feature type="compositionally biased region" description="Basic and acidic residues" evidence="1">
    <location>
        <begin position="1"/>
        <end position="11"/>
    </location>
</feature>
<dbReference type="AlphaFoldDB" id="A0A0W0V4E8"/>
<dbReference type="Proteomes" id="UP000054761">
    <property type="component" value="Unassembled WGS sequence"/>
</dbReference>
<evidence type="ECO:0000256" key="1">
    <source>
        <dbReference type="SAM" id="MobiDB-lite"/>
    </source>
</evidence>
<dbReference type="EMBL" id="LNYH01000147">
    <property type="protein sequence ID" value="KTD14965.1"/>
    <property type="molecule type" value="Genomic_DNA"/>
</dbReference>
<proteinExistence type="predicted"/>
<dbReference type="STRING" id="454.Lisr_2310"/>
<name>A0A0W0V4E8_9GAMM</name>
<evidence type="ECO:0000313" key="2">
    <source>
        <dbReference type="EMBL" id="KTD14965.1"/>
    </source>
</evidence>
<keyword evidence="3" id="KW-1185">Reference proteome</keyword>
<gene>
    <name evidence="2" type="ORF">Lisr_2310</name>
</gene>